<sequence>MANKYAPQAAFNWPGAPDNWCDADDGVQDVAPPGAGDVAIFTVNSGAATMDNNVNIGGLTMTGFTGSVSMNNDIDCDGVITNLSGTFTGGGDILVAGHVTVGANLIMTGMTGRLNFDGGGAYQLTAGVRIFGLILNAGSTVTLQADSLVDNFQVVTGTFADGGNDFDIAGSIICAGTITTTGDWTMSGTGSLINAGPSNALAGLNIAAGVVGTLIGTFYCRKLAGSGTYQGANLFYVRFPPDNFWSFAGTASSNTTINLSGSRSSGAGITLNNALFNLQGYDGNVLTMDGDLNTGTGVIRIYGSSGDRTVTLDMVTFDIKGGESEVVLGTPAASAGRWGKIDFGSGYHQIASLRYGNAANNAGNGIDFGTADVECSGNLNATGIAAADIANTNGTIRLGTITALDMSVGGTIQGYGSVDGTGNSDVEFAPAVGSLAMCGVGV</sequence>
<comment type="caution">
    <text evidence="1">The sequence shown here is derived from an EMBL/GenBank/DDBJ whole genome shotgun (WGS) entry which is preliminary data.</text>
</comment>
<evidence type="ECO:0000313" key="1">
    <source>
        <dbReference type="EMBL" id="KKN89745.1"/>
    </source>
</evidence>
<name>A0A0F9U934_9ZZZZ</name>
<proteinExistence type="predicted"/>
<organism evidence="1">
    <name type="scientific">marine sediment metagenome</name>
    <dbReference type="NCBI Taxonomy" id="412755"/>
    <lineage>
        <taxon>unclassified sequences</taxon>
        <taxon>metagenomes</taxon>
        <taxon>ecological metagenomes</taxon>
    </lineage>
</organism>
<evidence type="ECO:0008006" key="2">
    <source>
        <dbReference type="Google" id="ProtNLM"/>
    </source>
</evidence>
<accession>A0A0F9U934</accession>
<dbReference type="AlphaFoldDB" id="A0A0F9U934"/>
<gene>
    <name evidence="1" type="ORF">LCGC14_0235910</name>
</gene>
<protein>
    <recommendedName>
        <fullName evidence="2">G8 domain-containing protein</fullName>
    </recommendedName>
</protein>
<reference evidence="1" key="1">
    <citation type="journal article" date="2015" name="Nature">
        <title>Complex archaea that bridge the gap between prokaryotes and eukaryotes.</title>
        <authorList>
            <person name="Spang A."/>
            <person name="Saw J.H."/>
            <person name="Jorgensen S.L."/>
            <person name="Zaremba-Niedzwiedzka K."/>
            <person name="Martijn J."/>
            <person name="Lind A.E."/>
            <person name="van Eijk R."/>
            <person name="Schleper C."/>
            <person name="Guy L."/>
            <person name="Ettema T.J."/>
        </authorList>
    </citation>
    <scope>NUCLEOTIDE SEQUENCE</scope>
</reference>
<dbReference type="EMBL" id="LAZR01000116">
    <property type="protein sequence ID" value="KKN89745.1"/>
    <property type="molecule type" value="Genomic_DNA"/>
</dbReference>